<feature type="region of interest" description="Disordered" evidence="1">
    <location>
        <begin position="598"/>
        <end position="620"/>
    </location>
</feature>
<sequence>MAIVETNSSIAYQEDVELFRAVQAIPFARLRDIISTHYGSRHFDGEWRRVRDSRRYTEFGNNNLRLYLGITNSLGRKDGAVGEIITEGNNITRLGLVSKDREETLASRETQQRQCQPPLPEPGRDPSVLDDATIEATESNVEPEKDDEAMSVYLEAFELNTTRSCCLEIGAIGCYDNDDDSDEDCLERRQDIGWCSDCRDDQGSAMSTQVQFNVTRGDDEAVHRISETFKILTASRPDVRPVFHEMTVISVPAAHLTGLDSSVRDSLVRPTEPVGVYEAAVVITSQSCVAATELLKELSVKEPCEKPKSKRKSRRAHGSAKRRKTSVEETDENDENAGLEKCRLQSAARPNVRYGGEDCVRWSKYCFSARRKSYYTKLVKAFHVVKTVGYPTLTLNSEWGLSCYYKLAVAYTTDQPLEMAAACLPELRRAVDIIHSEHFQKLRELKPECQMLLYAVLNCHINWVDHNYKQILLMHGQPSAAPHRKEGDLRCSRCLKNQTFRSAEVKGNPRNIDVEFDFEQMKFGSSCCAAPMINVPLSTRDVNTCTFTEMKQMYTSCLKCITNSLGRKDGAVGEIITEGNNITRLGLVSKDREETLASRETQQRQCQPPLPEPGRDPSVLDDATIEATESNVEPEKDDEAMSVYLEAFELNTTRSCCLEIGAIGCYDNDDDSDEDCLERRQDIGWCSDCRDDQGSAMSTQVQFNVTRGDDEAVHRDVLEDETTEKPKVIIDAD</sequence>
<reference evidence="2 3" key="1">
    <citation type="submission" date="2019-07" db="EMBL/GenBank/DDBJ databases">
        <title>Chromosome genome assembly for large yellow croaker.</title>
        <authorList>
            <person name="Xiao S."/>
        </authorList>
    </citation>
    <scope>NUCLEOTIDE SEQUENCE [LARGE SCALE GENOMIC DNA]</scope>
    <source>
        <strain evidence="2">JMULYC20181020</strain>
        <tissue evidence="2">Muscle</tissue>
    </source>
</reference>
<feature type="region of interest" description="Disordered" evidence="1">
    <location>
        <begin position="102"/>
        <end position="129"/>
    </location>
</feature>
<keyword evidence="3" id="KW-1185">Reference proteome</keyword>
<dbReference type="AlphaFoldDB" id="A0A6G0HF15"/>
<feature type="compositionally biased region" description="Basic residues" evidence="1">
    <location>
        <begin position="308"/>
        <end position="324"/>
    </location>
</feature>
<comment type="caution">
    <text evidence="2">The sequence shown here is derived from an EMBL/GenBank/DDBJ whole genome shotgun (WGS) entry which is preliminary data.</text>
</comment>
<evidence type="ECO:0000313" key="2">
    <source>
        <dbReference type="EMBL" id="KAE8277769.1"/>
    </source>
</evidence>
<evidence type="ECO:0000256" key="1">
    <source>
        <dbReference type="SAM" id="MobiDB-lite"/>
    </source>
</evidence>
<protein>
    <submittedName>
        <fullName evidence="2">Uncharacterized protein</fullName>
    </submittedName>
</protein>
<organism evidence="2 3">
    <name type="scientific">Larimichthys crocea</name>
    <name type="common">Large yellow croaker</name>
    <name type="synonym">Pseudosciaena crocea</name>
    <dbReference type="NCBI Taxonomy" id="215358"/>
    <lineage>
        <taxon>Eukaryota</taxon>
        <taxon>Metazoa</taxon>
        <taxon>Chordata</taxon>
        <taxon>Craniata</taxon>
        <taxon>Vertebrata</taxon>
        <taxon>Euteleostomi</taxon>
        <taxon>Actinopterygii</taxon>
        <taxon>Neopterygii</taxon>
        <taxon>Teleostei</taxon>
        <taxon>Neoteleostei</taxon>
        <taxon>Acanthomorphata</taxon>
        <taxon>Eupercaria</taxon>
        <taxon>Sciaenidae</taxon>
        <taxon>Larimichthys</taxon>
    </lineage>
</organism>
<dbReference type="EMBL" id="REGW02000211">
    <property type="protein sequence ID" value="KAE8277769.1"/>
    <property type="molecule type" value="Genomic_DNA"/>
</dbReference>
<proteinExistence type="predicted"/>
<gene>
    <name evidence="2" type="ORF">D5F01_LYC24221</name>
</gene>
<name>A0A6G0HF15_LARCR</name>
<evidence type="ECO:0000313" key="3">
    <source>
        <dbReference type="Proteomes" id="UP000424527"/>
    </source>
</evidence>
<accession>A0A6G0HF15</accession>
<feature type="region of interest" description="Disordered" evidence="1">
    <location>
        <begin position="305"/>
        <end position="336"/>
    </location>
</feature>
<dbReference type="Proteomes" id="UP000424527">
    <property type="component" value="Unassembled WGS sequence"/>
</dbReference>